<dbReference type="Pfam" id="PF10346">
    <property type="entry name" value="Con-6"/>
    <property type="match status" value="2"/>
</dbReference>
<dbReference type="InterPro" id="IPR018824">
    <property type="entry name" value="Conidiation-specific_6"/>
</dbReference>
<dbReference type="OrthoDB" id="5419162at2759"/>
<name>A0A9P6E2W8_9AGAR</name>
<feature type="compositionally biased region" description="Low complexity" evidence="1">
    <location>
        <begin position="80"/>
        <end position="92"/>
    </location>
</feature>
<protein>
    <submittedName>
        <fullName evidence="2">Uncharacterized protein</fullName>
    </submittedName>
</protein>
<comment type="caution">
    <text evidence="2">The sequence shown here is derived from an EMBL/GenBank/DDBJ whole genome shotgun (WGS) entry which is preliminary data.</text>
</comment>
<dbReference type="AlphaFoldDB" id="A0A9P6E2W8"/>
<sequence>MVYGHRKNPANVARGLKAAIHNDHVSEEAKRQAAQRLEEMGQEVPADFSSSNSALTSHRNTPAREVSTPVQRPLIERVASHGASSVGGSEAGYDSDSDTQMGDVSGADADLEDEEEDFEIRTATRISAPPIEVMDQSGGKKGRTRSKSPARVLGGYKATLKNPRVSGAAKEHAQKVLNGHESA</sequence>
<feature type="compositionally biased region" description="Acidic residues" evidence="1">
    <location>
        <begin position="109"/>
        <end position="118"/>
    </location>
</feature>
<feature type="region of interest" description="Disordered" evidence="1">
    <location>
        <begin position="21"/>
        <end position="154"/>
    </location>
</feature>
<dbReference type="EMBL" id="MU158037">
    <property type="protein sequence ID" value="KAF9521519.1"/>
    <property type="molecule type" value="Genomic_DNA"/>
</dbReference>
<organism evidence="2 3">
    <name type="scientific">Crepidotus variabilis</name>
    <dbReference type="NCBI Taxonomy" id="179855"/>
    <lineage>
        <taxon>Eukaryota</taxon>
        <taxon>Fungi</taxon>
        <taxon>Dikarya</taxon>
        <taxon>Basidiomycota</taxon>
        <taxon>Agaricomycotina</taxon>
        <taxon>Agaricomycetes</taxon>
        <taxon>Agaricomycetidae</taxon>
        <taxon>Agaricales</taxon>
        <taxon>Agaricineae</taxon>
        <taxon>Crepidotaceae</taxon>
        <taxon>Crepidotus</taxon>
    </lineage>
</organism>
<dbReference type="GO" id="GO:0005737">
    <property type="term" value="C:cytoplasm"/>
    <property type="evidence" value="ECO:0007669"/>
    <property type="project" value="TreeGrafter"/>
</dbReference>
<evidence type="ECO:0000256" key="1">
    <source>
        <dbReference type="SAM" id="MobiDB-lite"/>
    </source>
</evidence>
<evidence type="ECO:0000313" key="2">
    <source>
        <dbReference type="EMBL" id="KAF9521519.1"/>
    </source>
</evidence>
<feature type="compositionally biased region" description="Polar residues" evidence="1">
    <location>
        <begin position="48"/>
        <end position="60"/>
    </location>
</feature>
<gene>
    <name evidence="2" type="ORF">CPB83DRAFT_887919</name>
</gene>
<accession>A0A9P6E2W8</accession>
<proteinExistence type="predicted"/>
<dbReference type="PANTHER" id="PTHR36576">
    <property type="entry name" value="UPF0654 PROTEIN C11D3.01C-RELATED"/>
    <property type="match status" value="1"/>
</dbReference>
<dbReference type="PANTHER" id="PTHR36576:SF2">
    <property type="entry name" value="PROTEIN CON-6, PUTATIVE (AFU_ORTHOLOGUE AFUA_4G03615)-RELATED"/>
    <property type="match status" value="1"/>
</dbReference>
<evidence type="ECO:0000313" key="3">
    <source>
        <dbReference type="Proteomes" id="UP000807306"/>
    </source>
</evidence>
<feature type="compositionally biased region" description="Basic and acidic residues" evidence="1">
    <location>
        <begin position="21"/>
        <end position="39"/>
    </location>
</feature>
<keyword evidence="3" id="KW-1185">Reference proteome</keyword>
<dbReference type="InterPro" id="IPR052670">
    <property type="entry name" value="UPF0654_domain"/>
</dbReference>
<dbReference type="Proteomes" id="UP000807306">
    <property type="component" value="Unassembled WGS sequence"/>
</dbReference>
<reference evidence="2" key="1">
    <citation type="submission" date="2020-11" db="EMBL/GenBank/DDBJ databases">
        <authorList>
            <consortium name="DOE Joint Genome Institute"/>
            <person name="Ahrendt S."/>
            <person name="Riley R."/>
            <person name="Andreopoulos W."/>
            <person name="Labutti K."/>
            <person name="Pangilinan J."/>
            <person name="Ruiz-Duenas F.J."/>
            <person name="Barrasa J.M."/>
            <person name="Sanchez-Garcia M."/>
            <person name="Camarero S."/>
            <person name="Miyauchi S."/>
            <person name="Serrano A."/>
            <person name="Linde D."/>
            <person name="Babiker R."/>
            <person name="Drula E."/>
            <person name="Ayuso-Fernandez I."/>
            <person name="Pacheco R."/>
            <person name="Padilla G."/>
            <person name="Ferreira P."/>
            <person name="Barriuso J."/>
            <person name="Kellner H."/>
            <person name="Castanera R."/>
            <person name="Alfaro M."/>
            <person name="Ramirez L."/>
            <person name="Pisabarro A.G."/>
            <person name="Kuo A."/>
            <person name="Tritt A."/>
            <person name="Lipzen A."/>
            <person name="He G."/>
            <person name="Yan M."/>
            <person name="Ng V."/>
            <person name="Cullen D."/>
            <person name="Martin F."/>
            <person name="Rosso M.-N."/>
            <person name="Henrissat B."/>
            <person name="Hibbett D."/>
            <person name="Martinez A.T."/>
            <person name="Grigoriev I.V."/>
        </authorList>
    </citation>
    <scope>NUCLEOTIDE SEQUENCE</scope>
    <source>
        <strain evidence="2">CBS 506.95</strain>
    </source>
</reference>